<comment type="caution">
    <text evidence="2">The sequence shown here is derived from an EMBL/GenBank/DDBJ whole genome shotgun (WGS) entry which is preliminary data.</text>
</comment>
<accession>A0A3N6RX52</accession>
<evidence type="ECO:0000313" key="2">
    <source>
        <dbReference type="EMBL" id="RQM37668.1"/>
    </source>
</evidence>
<sequence>MARKCPVFILKNGFSLFSLPAQHLFLCKKLSRLIYFAAIFKQSENNHAGCTAQSSASVGWRNYPHAGPKKHDETIALRRHSGRK</sequence>
<evidence type="ECO:0000313" key="3">
    <source>
        <dbReference type="Proteomes" id="UP000279457"/>
    </source>
</evidence>
<dbReference type="EMBL" id="RHHM01000010">
    <property type="protein sequence ID" value="RQM37668.1"/>
    <property type="molecule type" value="Genomic_DNA"/>
</dbReference>
<keyword evidence="3" id="KW-1185">Reference proteome</keyword>
<protein>
    <submittedName>
        <fullName evidence="2">Uncharacterized protein</fullName>
    </submittedName>
</protein>
<dbReference type="Proteomes" id="UP000279457">
    <property type="component" value="Unassembled WGS sequence"/>
</dbReference>
<feature type="region of interest" description="Disordered" evidence="1">
    <location>
        <begin position="63"/>
        <end position="84"/>
    </location>
</feature>
<gene>
    <name evidence="2" type="ORF">EB241_14170</name>
</gene>
<evidence type="ECO:0000256" key="1">
    <source>
        <dbReference type="SAM" id="MobiDB-lite"/>
    </source>
</evidence>
<reference evidence="2 3" key="1">
    <citation type="submission" date="2018-10" db="EMBL/GenBank/DDBJ databases">
        <title>Draft genome sequence for the type isolate of Erwinia psidii, agent causal of bacterial blight in guava (Psidium guajava) and wilt and die-back of Eucalyptus spp.</title>
        <authorList>
            <person name="Hermenegildo P.S."/>
            <person name="Santos S.A."/>
            <person name="Guimaraes L.M.S."/>
            <person name="Vidigal P.M.P."/>
            <person name="Pereira I.C."/>
            <person name="Badel J.L."/>
            <person name="Alfenas-Zerbini P."/>
            <person name="Ferreira M.A.S.V."/>
            <person name="Alfenas A.C."/>
        </authorList>
    </citation>
    <scope>NUCLEOTIDE SEQUENCE [LARGE SCALE GENOMIC DNA]</scope>
    <source>
        <strain evidence="2 3">IBSBF 435</strain>
    </source>
</reference>
<name>A0A3N6RX52_9GAMM</name>
<organism evidence="2 3">
    <name type="scientific">Erwinia psidii</name>
    <dbReference type="NCBI Taxonomy" id="69224"/>
    <lineage>
        <taxon>Bacteria</taxon>
        <taxon>Pseudomonadati</taxon>
        <taxon>Pseudomonadota</taxon>
        <taxon>Gammaproteobacteria</taxon>
        <taxon>Enterobacterales</taxon>
        <taxon>Erwiniaceae</taxon>
        <taxon>Erwinia</taxon>
    </lineage>
</organism>
<proteinExistence type="predicted"/>
<dbReference type="AlphaFoldDB" id="A0A3N6RX52"/>